<dbReference type="AlphaFoldDB" id="A0AAN9PJ17"/>
<evidence type="ECO:0000313" key="1">
    <source>
        <dbReference type="EMBL" id="KAK7300126.1"/>
    </source>
</evidence>
<comment type="caution">
    <text evidence="1">The sequence shown here is derived from an EMBL/GenBank/DDBJ whole genome shotgun (WGS) entry which is preliminary data.</text>
</comment>
<proteinExistence type="predicted"/>
<accession>A0AAN9PJ17</accession>
<name>A0AAN9PJ17_CLITE</name>
<evidence type="ECO:0000313" key="2">
    <source>
        <dbReference type="Proteomes" id="UP001359559"/>
    </source>
</evidence>
<gene>
    <name evidence="1" type="ORF">RJT34_10961</name>
</gene>
<organism evidence="1 2">
    <name type="scientific">Clitoria ternatea</name>
    <name type="common">Butterfly pea</name>
    <dbReference type="NCBI Taxonomy" id="43366"/>
    <lineage>
        <taxon>Eukaryota</taxon>
        <taxon>Viridiplantae</taxon>
        <taxon>Streptophyta</taxon>
        <taxon>Embryophyta</taxon>
        <taxon>Tracheophyta</taxon>
        <taxon>Spermatophyta</taxon>
        <taxon>Magnoliopsida</taxon>
        <taxon>eudicotyledons</taxon>
        <taxon>Gunneridae</taxon>
        <taxon>Pentapetalae</taxon>
        <taxon>rosids</taxon>
        <taxon>fabids</taxon>
        <taxon>Fabales</taxon>
        <taxon>Fabaceae</taxon>
        <taxon>Papilionoideae</taxon>
        <taxon>50 kb inversion clade</taxon>
        <taxon>NPAAA clade</taxon>
        <taxon>indigoferoid/millettioid clade</taxon>
        <taxon>Phaseoleae</taxon>
        <taxon>Clitoria</taxon>
    </lineage>
</organism>
<sequence length="77" mass="8870">MAERWRNEAERSCNGGDKEWDNMVVIVVRRGSKTRENGNSSDVIKESYGWEFVDDDGFGFLWLVDTLWLKVNGDGLL</sequence>
<dbReference type="EMBL" id="JAYKXN010000003">
    <property type="protein sequence ID" value="KAK7300126.1"/>
    <property type="molecule type" value="Genomic_DNA"/>
</dbReference>
<protein>
    <submittedName>
        <fullName evidence="1">Uncharacterized protein</fullName>
    </submittedName>
</protein>
<dbReference type="Proteomes" id="UP001359559">
    <property type="component" value="Unassembled WGS sequence"/>
</dbReference>
<keyword evidence="2" id="KW-1185">Reference proteome</keyword>
<reference evidence="1 2" key="1">
    <citation type="submission" date="2024-01" db="EMBL/GenBank/DDBJ databases">
        <title>The genomes of 5 underutilized Papilionoideae crops provide insights into root nodulation and disease resistance.</title>
        <authorList>
            <person name="Yuan L."/>
        </authorList>
    </citation>
    <scope>NUCLEOTIDE SEQUENCE [LARGE SCALE GENOMIC DNA]</scope>
    <source>
        <strain evidence="1">LY-2023</strain>
        <tissue evidence="1">Leaf</tissue>
    </source>
</reference>